<dbReference type="AlphaFoldDB" id="A0A3N5B420"/>
<proteinExistence type="predicted"/>
<feature type="transmembrane region" description="Helical" evidence="1">
    <location>
        <begin position="81"/>
        <end position="98"/>
    </location>
</feature>
<accession>A0A3N5B420</accession>
<evidence type="ECO:0008006" key="4">
    <source>
        <dbReference type="Google" id="ProtNLM"/>
    </source>
</evidence>
<protein>
    <recommendedName>
        <fullName evidence="4">PAP2 superfamily protein</fullName>
    </recommendedName>
</protein>
<dbReference type="RefSeq" id="WP_123833423.1">
    <property type="nucleotide sequence ID" value="NZ_RKRG01000002.1"/>
</dbReference>
<feature type="transmembrane region" description="Helical" evidence="1">
    <location>
        <begin position="137"/>
        <end position="159"/>
    </location>
</feature>
<feature type="transmembrane region" description="Helical" evidence="1">
    <location>
        <begin position="12"/>
        <end position="32"/>
    </location>
</feature>
<evidence type="ECO:0000313" key="2">
    <source>
        <dbReference type="EMBL" id="RPF52017.1"/>
    </source>
</evidence>
<dbReference type="Proteomes" id="UP000271783">
    <property type="component" value="Unassembled WGS sequence"/>
</dbReference>
<gene>
    <name evidence="2" type="ORF">EDC42_1361</name>
</gene>
<feature type="transmembrane region" description="Helical" evidence="1">
    <location>
        <begin position="38"/>
        <end position="61"/>
    </location>
</feature>
<comment type="caution">
    <text evidence="2">The sequence shown here is derived from an EMBL/GenBank/DDBJ whole genome shotgun (WGS) entry which is preliminary data.</text>
</comment>
<evidence type="ECO:0000256" key="1">
    <source>
        <dbReference type="SAM" id="Phobius"/>
    </source>
</evidence>
<feature type="transmembrane region" description="Helical" evidence="1">
    <location>
        <begin position="210"/>
        <end position="228"/>
    </location>
</feature>
<reference evidence="2 3" key="1">
    <citation type="submission" date="2018-11" db="EMBL/GenBank/DDBJ databases">
        <title>Genomic Encyclopedia of Type Strains, Phase IV (KMG-IV): sequencing the most valuable type-strain genomes for metagenomic binning, comparative biology and taxonomic classification.</title>
        <authorList>
            <person name="Goeker M."/>
        </authorList>
    </citation>
    <scope>NUCLEOTIDE SEQUENCE [LARGE SCALE GENOMIC DNA]</scope>
    <source>
        <strain evidence="2 3">DSM 11977</strain>
    </source>
</reference>
<keyword evidence="1" id="KW-1133">Transmembrane helix</keyword>
<organism evidence="2 3">
    <name type="scientific">Methanobrevibacter gottschalkii DSM 11977</name>
    <dbReference type="NCBI Taxonomy" id="1122229"/>
    <lineage>
        <taxon>Archaea</taxon>
        <taxon>Methanobacteriati</taxon>
        <taxon>Methanobacteriota</taxon>
        <taxon>Methanomada group</taxon>
        <taxon>Methanobacteria</taxon>
        <taxon>Methanobacteriales</taxon>
        <taxon>Methanobacteriaceae</taxon>
        <taxon>Methanobrevibacter</taxon>
    </lineage>
</organism>
<keyword evidence="1" id="KW-0812">Transmembrane</keyword>
<keyword evidence="1" id="KW-0472">Membrane</keyword>
<feature type="transmembrane region" description="Helical" evidence="1">
    <location>
        <begin position="179"/>
        <end position="198"/>
    </location>
</feature>
<feature type="transmembrane region" description="Helical" evidence="1">
    <location>
        <begin position="104"/>
        <end position="125"/>
    </location>
</feature>
<evidence type="ECO:0000313" key="3">
    <source>
        <dbReference type="Proteomes" id="UP000271783"/>
    </source>
</evidence>
<keyword evidence="3" id="KW-1185">Reference proteome</keyword>
<name>A0A3N5B420_9EURY</name>
<dbReference type="EMBL" id="RKRG01000002">
    <property type="protein sequence ID" value="RPF52017.1"/>
    <property type="molecule type" value="Genomic_DNA"/>
</dbReference>
<sequence>MNRLKAAKTISAITNPPIICIPLFLIICIILSNGNFNSFIVLESISLVFTSILPMIIIVYWAKRLDTDRDISNRKDRFTPLIVGIISYFIGFLVSLILGTNDFLTALLLCYSINTGVVLLITVKWKISVHTTGLSGPVGALILLLGPTGALFGIIYPILIWSRVTLEKHTSAQAIAGGVQGFFLTVLEMYMFISLFNFNVGNLVPLTDCIWYILAIISAPVILGILSYAHMNKIVFSAAVIIGFTVFLEYAPLSASVIYILVCLTSCLISLYAGEDYEWSDVLI</sequence>